<keyword evidence="1" id="KW-1185">Reference proteome</keyword>
<reference evidence="2" key="2">
    <citation type="submission" date="2023-11" db="UniProtKB">
        <authorList>
            <consortium name="WormBaseParasite"/>
        </authorList>
    </citation>
    <scope>IDENTIFICATION</scope>
</reference>
<reference evidence="1" key="1">
    <citation type="submission" date="2022-06" db="EMBL/GenBank/DDBJ databases">
        <authorList>
            <person name="Berger JAMES D."/>
            <person name="Berger JAMES D."/>
        </authorList>
    </citation>
    <scope>NUCLEOTIDE SEQUENCE [LARGE SCALE GENOMIC DNA]</scope>
</reference>
<evidence type="ECO:0000313" key="1">
    <source>
        <dbReference type="Proteomes" id="UP000050795"/>
    </source>
</evidence>
<evidence type="ECO:0000313" key="2">
    <source>
        <dbReference type="WBParaSite" id="TREG1_101860.1"/>
    </source>
</evidence>
<name>A0AA85IKZ6_TRIRE</name>
<accession>A0AA85IKZ6</accession>
<sequence>MLVAPIRGYWILNPQRSGKFIFLKVVNWFSLFKQVDKLYLLDKTQRFRPLLKQKCPCSKLDKLKSFTSTQSQTSINKLAIQSFRR</sequence>
<dbReference type="WBParaSite" id="TREG1_101860.1">
    <property type="protein sequence ID" value="TREG1_101860.1"/>
    <property type="gene ID" value="TREG1_101860"/>
</dbReference>
<dbReference type="Proteomes" id="UP000050795">
    <property type="component" value="Unassembled WGS sequence"/>
</dbReference>
<dbReference type="AlphaFoldDB" id="A0AA85IKZ6"/>
<organism evidence="1 2">
    <name type="scientific">Trichobilharzia regenti</name>
    <name type="common">Nasal bird schistosome</name>
    <dbReference type="NCBI Taxonomy" id="157069"/>
    <lineage>
        <taxon>Eukaryota</taxon>
        <taxon>Metazoa</taxon>
        <taxon>Spiralia</taxon>
        <taxon>Lophotrochozoa</taxon>
        <taxon>Platyhelminthes</taxon>
        <taxon>Trematoda</taxon>
        <taxon>Digenea</taxon>
        <taxon>Strigeidida</taxon>
        <taxon>Schistosomatoidea</taxon>
        <taxon>Schistosomatidae</taxon>
        <taxon>Trichobilharzia</taxon>
    </lineage>
</organism>
<protein>
    <submittedName>
        <fullName evidence="2">Uncharacterized protein</fullName>
    </submittedName>
</protein>
<proteinExistence type="predicted"/>